<comment type="caution">
    <text evidence="3">The sequence shown here is derived from an EMBL/GenBank/DDBJ whole genome shotgun (WGS) entry which is preliminary data.</text>
</comment>
<feature type="region of interest" description="Disordered" evidence="1">
    <location>
        <begin position="502"/>
        <end position="525"/>
    </location>
</feature>
<feature type="compositionally biased region" description="Acidic residues" evidence="1">
    <location>
        <begin position="265"/>
        <end position="274"/>
    </location>
</feature>
<dbReference type="InterPro" id="IPR011989">
    <property type="entry name" value="ARM-like"/>
</dbReference>
<dbReference type="GO" id="GO:0007165">
    <property type="term" value="P:signal transduction"/>
    <property type="evidence" value="ECO:0007669"/>
    <property type="project" value="InterPro"/>
</dbReference>
<reference evidence="3 4" key="1">
    <citation type="submission" date="2019-01" db="EMBL/GenBank/DDBJ databases">
        <title>A draft genome assembly of the solar-powered sea slug Elysia chlorotica.</title>
        <authorList>
            <person name="Cai H."/>
            <person name="Li Q."/>
            <person name="Fang X."/>
            <person name="Li J."/>
            <person name="Curtis N.E."/>
            <person name="Altenburger A."/>
            <person name="Shibata T."/>
            <person name="Feng M."/>
            <person name="Maeda T."/>
            <person name="Schwartz J.A."/>
            <person name="Shigenobu S."/>
            <person name="Lundholm N."/>
            <person name="Nishiyama T."/>
            <person name="Yang H."/>
            <person name="Hasebe M."/>
            <person name="Li S."/>
            <person name="Pierce S.K."/>
            <person name="Wang J."/>
        </authorList>
    </citation>
    <scope>NUCLEOTIDE SEQUENCE [LARGE SCALE GENOMIC DNA]</scope>
    <source>
        <strain evidence="3">EC2010</strain>
        <tissue evidence="3">Whole organism of an adult</tissue>
    </source>
</reference>
<dbReference type="Pfam" id="PF13646">
    <property type="entry name" value="HEAT_2"/>
    <property type="match status" value="1"/>
</dbReference>
<evidence type="ECO:0000313" key="4">
    <source>
        <dbReference type="Proteomes" id="UP000271974"/>
    </source>
</evidence>
<evidence type="ECO:0000256" key="1">
    <source>
        <dbReference type="SAM" id="MobiDB-lite"/>
    </source>
</evidence>
<dbReference type="OrthoDB" id="6153270at2759"/>
<feature type="domain" description="TIR" evidence="2">
    <location>
        <begin position="82"/>
        <end position="182"/>
    </location>
</feature>
<dbReference type="InterPro" id="IPR000157">
    <property type="entry name" value="TIR_dom"/>
</dbReference>
<accession>A0A3S1HJM5</accession>
<protein>
    <recommendedName>
        <fullName evidence="2">TIR domain-containing protein</fullName>
    </recommendedName>
</protein>
<dbReference type="SUPFAM" id="SSF48371">
    <property type="entry name" value="ARM repeat"/>
    <property type="match status" value="1"/>
</dbReference>
<feature type="compositionally biased region" description="Polar residues" evidence="1">
    <location>
        <begin position="511"/>
        <end position="525"/>
    </location>
</feature>
<dbReference type="Proteomes" id="UP000271974">
    <property type="component" value="Unassembled WGS sequence"/>
</dbReference>
<evidence type="ECO:0000259" key="2">
    <source>
        <dbReference type="Pfam" id="PF13676"/>
    </source>
</evidence>
<sequence length="525" mass="57681">SPPTPISTTPRFVEVGEAEGHVARFLIDGSQTGTDTGTAHSSTFNGDKIKIPLTVHRAEGLGSGHEVQSLTMYMFEEDKGDVVICCNAVESEVATALRNHLEVVDLQVHIAAITEKDMQSDVTNAARAVFNSRVVVVFLSESSSQSRHTKDLVSLATVTGRPVFPVAIGSRPDIRQSLSVELNLQLDQCNWTYLALRDDVAVGGFRYLVDLIAEQAGAQRSYYVIDEDYGKVSSWAVLHRRAFQVERPKDSVRISTRLQRRGGEDQEDGEDDKELNESEQPASGKATLSASEFWDLTFPQNVTVSWDKFRSQLRSYYLTQLATHLPRSCMPRVMEALRQGLVETSQSGQEVVTRDALIAFCTVRGCELDIWPIILGIARHNQAVMDIFDQESTIRIPAIEEIGGYGSPAVIWGLRDLMRAGDPKIRCLATEALSRCMLPGDKLSFASLMAALDDANWAVRKAACHGMARLAAPHAIDRIRRLGRNDNNAEVKSAAASALAEIEAGQPKPVMTSQKSRPLSTKKST</sequence>
<feature type="region of interest" description="Disordered" evidence="1">
    <location>
        <begin position="254"/>
        <end position="286"/>
    </location>
</feature>
<keyword evidence="4" id="KW-1185">Reference proteome</keyword>
<name>A0A3S1HJM5_ELYCH</name>
<dbReference type="InterPro" id="IPR016024">
    <property type="entry name" value="ARM-type_fold"/>
</dbReference>
<dbReference type="Pfam" id="PF13676">
    <property type="entry name" value="TIR_2"/>
    <property type="match status" value="1"/>
</dbReference>
<evidence type="ECO:0000313" key="3">
    <source>
        <dbReference type="EMBL" id="RUS80813.1"/>
    </source>
</evidence>
<dbReference type="EMBL" id="RQTK01000372">
    <property type="protein sequence ID" value="RUS80813.1"/>
    <property type="molecule type" value="Genomic_DNA"/>
</dbReference>
<proteinExistence type="predicted"/>
<dbReference type="Gene3D" id="1.25.10.10">
    <property type="entry name" value="Leucine-rich Repeat Variant"/>
    <property type="match status" value="1"/>
</dbReference>
<feature type="non-terminal residue" evidence="3">
    <location>
        <position position="1"/>
    </location>
</feature>
<organism evidence="3 4">
    <name type="scientific">Elysia chlorotica</name>
    <name type="common">Eastern emerald elysia</name>
    <name type="synonym">Sea slug</name>
    <dbReference type="NCBI Taxonomy" id="188477"/>
    <lineage>
        <taxon>Eukaryota</taxon>
        <taxon>Metazoa</taxon>
        <taxon>Spiralia</taxon>
        <taxon>Lophotrochozoa</taxon>
        <taxon>Mollusca</taxon>
        <taxon>Gastropoda</taxon>
        <taxon>Heterobranchia</taxon>
        <taxon>Euthyneura</taxon>
        <taxon>Panpulmonata</taxon>
        <taxon>Sacoglossa</taxon>
        <taxon>Placobranchoidea</taxon>
        <taxon>Plakobranchidae</taxon>
        <taxon>Elysia</taxon>
    </lineage>
</organism>
<gene>
    <name evidence="3" type="ORF">EGW08_011434</name>
</gene>
<dbReference type="AlphaFoldDB" id="A0A3S1HJM5"/>